<feature type="region of interest" description="Disordered" evidence="1">
    <location>
        <begin position="19"/>
        <end position="49"/>
    </location>
</feature>
<proteinExistence type="predicted"/>
<protein>
    <submittedName>
        <fullName evidence="2">Uncharacterized protein</fullName>
    </submittedName>
</protein>
<gene>
    <name evidence="2" type="ORF">LQ384_24570</name>
</gene>
<evidence type="ECO:0000313" key="2">
    <source>
        <dbReference type="EMBL" id="MCD2114289.1"/>
    </source>
</evidence>
<evidence type="ECO:0000256" key="1">
    <source>
        <dbReference type="SAM" id="MobiDB-lite"/>
    </source>
</evidence>
<name>A0AAW4XM24_RHORH</name>
<reference evidence="2" key="1">
    <citation type="submission" date="2021-11" db="EMBL/GenBank/DDBJ databases">
        <title>Development of a sustainable strategy for remediation of hydrocarbon-contaminated territories based on the waste exchange concept.</title>
        <authorList>
            <person name="Elkin A."/>
        </authorList>
    </citation>
    <scope>NUCLEOTIDE SEQUENCE</scope>
    <source>
        <strain evidence="2">IEGM 757</strain>
    </source>
</reference>
<accession>A0AAW4XM24</accession>
<comment type="caution">
    <text evidence="2">The sequence shown here is derived from an EMBL/GenBank/DDBJ whole genome shotgun (WGS) entry which is preliminary data.</text>
</comment>
<sequence length="49" mass="5416">MNPHSAHPAVTTEWIKLHLDRMHAPTSTDGPERDTPVGDTRPNTSTDSH</sequence>
<dbReference type="RefSeq" id="WP_230792371.1">
    <property type="nucleotide sequence ID" value="NZ_JAJNCO010000019.1"/>
</dbReference>
<dbReference type="Proteomes" id="UP001198630">
    <property type="component" value="Unassembled WGS sequence"/>
</dbReference>
<dbReference type="EMBL" id="JAJNCO010000019">
    <property type="protein sequence ID" value="MCD2114289.1"/>
    <property type="molecule type" value="Genomic_DNA"/>
</dbReference>
<evidence type="ECO:0000313" key="3">
    <source>
        <dbReference type="Proteomes" id="UP001198630"/>
    </source>
</evidence>
<organism evidence="2 3">
    <name type="scientific">Rhodococcus rhodochrous</name>
    <dbReference type="NCBI Taxonomy" id="1829"/>
    <lineage>
        <taxon>Bacteria</taxon>
        <taxon>Bacillati</taxon>
        <taxon>Actinomycetota</taxon>
        <taxon>Actinomycetes</taxon>
        <taxon>Mycobacteriales</taxon>
        <taxon>Nocardiaceae</taxon>
        <taxon>Rhodococcus</taxon>
    </lineage>
</organism>
<dbReference type="AlphaFoldDB" id="A0AAW4XM24"/>